<evidence type="ECO:0008006" key="5">
    <source>
        <dbReference type="Google" id="ProtNLM"/>
    </source>
</evidence>
<dbReference type="GeneID" id="96007748"/>
<keyword evidence="4" id="KW-1185">Reference proteome</keyword>
<evidence type="ECO:0000256" key="1">
    <source>
        <dbReference type="ARBA" id="ARBA00006484"/>
    </source>
</evidence>
<proteinExistence type="inferred from homology"/>
<dbReference type="InterPro" id="IPR036291">
    <property type="entry name" value="NAD(P)-bd_dom_sf"/>
</dbReference>
<dbReference type="PRINTS" id="PR00081">
    <property type="entry name" value="GDHRDH"/>
</dbReference>
<dbReference type="Pfam" id="PF00106">
    <property type="entry name" value="adh_short"/>
    <property type="match status" value="1"/>
</dbReference>
<dbReference type="PANTHER" id="PTHR24320">
    <property type="entry name" value="RETINOL DEHYDROGENASE"/>
    <property type="match status" value="1"/>
</dbReference>
<evidence type="ECO:0000313" key="3">
    <source>
        <dbReference type="EMBL" id="KAL1584406.1"/>
    </source>
</evidence>
<reference evidence="3 4" key="1">
    <citation type="journal article" date="2020" name="Microbiol. Resour. Announc.">
        <title>Draft Genome Sequence of a Cladosporium Species Isolated from the Mesophotic Ascidian Didemnum maculosum.</title>
        <authorList>
            <person name="Gioti A."/>
            <person name="Siaperas R."/>
            <person name="Nikolaivits E."/>
            <person name="Le Goff G."/>
            <person name="Ouazzani J."/>
            <person name="Kotoulas G."/>
            <person name="Topakas E."/>
        </authorList>
    </citation>
    <scope>NUCLEOTIDE SEQUENCE [LARGE SCALE GENOMIC DNA]</scope>
    <source>
        <strain evidence="3 4">TM138-S3</strain>
    </source>
</reference>
<dbReference type="EMBL" id="JAAQHG020000026">
    <property type="protein sequence ID" value="KAL1584406.1"/>
    <property type="molecule type" value="Genomic_DNA"/>
</dbReference>
<dbReference type="SUPFAM" id="SSF51735">
    <property type="entry name" value="NAD(P)-binding Rossmann-fold domains"/>
    <property type="match status" value="1"/>
</dbReference>
<dbReference type="Proteomes" id="UP000803884">
    <property type="component" value="Unassembled WGS sequence"/>
</dbReference>
<gene>
    <name evidence="3" type="ORF">WHR41_06305</name>
</gene>
<dbReference type="AlphaFoldDB" id="A0AB34KKS6"/>
<keyword evidence="2" id="KW-0560">Oxidoreductase</keyword>
<protein>
    <recommendedName>
        <fullName evidence="5">Oxidoreductase</fullName>
    </recommendedName>
</protein>
<comment type="caution">
    <text evidence="3">The sequence shown here is derived from an EMBL/GenBank/DDBJ whole genome shotgun (WGS) entry which is preliminary data.</text>
</comment>
<dbReference type="GO" id="GO:0016491">
    <property type="term" value="F:oxidoreductase activity"/>
    <property type="evidence" value="ECO:0007669"/>
    <property type="project" value="UniProtKB-KW"/>
</dbReference>
<dbReference type="RefSeq" id="XP_069227512.1">
    <property type="nucleotide sequence ID" value="XM_069374910.1"/>
</dbReference>
<dbReference type="PANTHER" id="PTHR24320:SF154">
    <property type="entry name" value="OXIDOREDUCTASE, SHORT-CHAIN DEHYDROGENASE_REDUCTASE FAMILY (AFU_ORTHOLOGUE AFUA_2G04560)"/>
    <property type="match status" value="1"/>
</dbReference>
<organism evidence="3 4">
    <name type="scientific">Cladosporium halotolerans</name>
    <dbReference type="NCBI Taxonomy" id="1052096"/>
    <lineage>
        <taxon>Eukaryota</taxon>
        <taxon>Fungi</taxon>
        <taxon>Dikarya</taxon>
        <taxon>Ascomycota</taxon>
        <taxon>Pezizomycotina</taxon>
        <taxon>Dothideomycetes</taxon>
        <taxon>Dothideomycetidae</taxon>
        <taxon>Cladosporiales</taxon>
        <taxon>Cladosporiaceae</taxon>
        <taxon>Cladosporium</taxon>
    </lineage>
</organism>
<evidence type="ECO:0000313" key="4">
    <source>
        <dbReference type="Proteomes" id="UP000803884"/>
    </source>
</evidence>
<dbReference type="InterPro" id="IPR002347">
    <property type="entry name" value="SDR_fam"/>
</dbReference>
<accession>A0AB34KKS6</accession>
<evidence type="ECO:0000256" key="2">
    <source>
        <dbReference type="ARBA" id="ARBA00023002"/>
    </source>
</evidence>
<dbReference type="Gene3D" id="3.40.50.720">
    <property type="entry name" value="NAD(P)-binding Rossmann-like Domain"/>
    <property type="match status" value="1"/>
</dbReference>
<sequence>MCTTFDSTTIPSLEGKVILITGGTAGLGRETIFSLAAHNPAHIYFSGRSESSATALSAELSKLHPQVPCTFIRADLASLASVKAATAAFLAQESRLDLFFANAGVMALPPGLTKDGYEVQFGTNHLGHAALVKLLLPIMEATAQRGHDVRIIWNSSLGYKGASGIAFASLKTPQAYLSPFYVLSDWFRYGQSKLANILYAREFAARHPTITSVSIHPGVAETGLVSGLGTFNRWFVWATTLKIKVPIEQCAWNQQWAAVAPKGAGEREVVSGRFYEPVGVKGDLTKAGGDDVLAKELWEWTQKELEAFGI</sequence>
<name>A0AB34KKS6_9PEZI</name>
<comment type="similarity">
    <text evidence="1">Belongs to the short-chain dehydrogenases/reductases (SDR) family.</text>
</comment>